<reference evidence="3" key="1">
    <citation type="submission" date="2020-07" db="EMBL/GenBank/DDBJ databases">
        <authorList>
            <person name="Nazaruddin N."/>
        </authorList>
    </citation>
    <scope>NUCLEOTIDE SEQUENCE</scope>
</reference>
<keyword evidence="1" id="KW-0518">Myosin</keyword>
<evidence type="ECO:0000313" key="4">
    <source>
        <dbReference type="Proteomes" id="UP000752696"/>
    </source>
</evidence>
<dbReference type="InterPro" id="IPR027417">
    <property type="entry name" value="P-loop_NTPase"/>
</dbReference>
<dbReference type="GO" id="GO:0003779">
    <property type="term" value="F:actin binding"/>
    <property type="evidence" value="ECO:0007669"/>
    <property type="project" value="UniProtKB-KW"/>
</dbReference>
<comment type="similarity">
    <text evidence="1">Belongs to the TRAFAC class myosin-kinesin ATPase superfamily. Myosin family.</text>
</comment>
<evidence type="ECO:0000313" key="3">
    <source>
        <dbReference type="EMBL" id="CAD1477298.1"/>
    </source>
</evidence>
<feature type="domain" description="Myosin motor" evidence="2">
    <location>
        <begin position="1"/>
        <end position="93"/>
    </location>
</feature>
<dbReference type="Gene3D" id="1.20.58.530">
    <property type="match status" value="1"/>
</dbReference>
<sequence length="93" mass="10893">MFVLEQEEYKKEGIDWEFIDFGMDLLACIELIEKHLAPSVILCGSVSNLYSRRIHGNLSRIKEIFDKDKNQKANIGLRSRPTRQERQAKQRKA</sequence>
<protein>
    <recommendedName>
        <fullName evidence="2">Myosin motor domain-containing protein</fullName>
    </recommendedName>
</protein>
<accession>A0A6V7HAZ5</accession>
<dbReference type="EMBL" id="CAJDYZ010009944">
    <property type="protein sequence ID" value="CAD1477298.1"/>
    <property type="molecule type" value="Genomic_DNA"/>
</dbReference>
<keyword evidence="1" id="KW-0009">Actin-binding</keyword>
<gene>
    <name evidence="3" type="ORF">MHI_LOCUS720532</name>
</gene>
<dbReference type="PROSITE" id="PS51456">
    <property type="entry name" value="MYOSIN_MOTOR"/>
    <property type="match status" value="1"/>
</dbReference>
<organism evidence="3 4">
    <name type="scientific">Heterotrigona itama</name>
    <dbReference type="NCBI Taxonomy" id="395501"/>
    <lineage>
        <taxon>Eukaryota</taxon>
        <taxon>Metazoa</taxon>
        <taxon>Ecdysozoa</taxon>
        <taxon>Arthropoda</taxon>
        <taxon>Hexapoda</taxon>
        <taxon>Insecta</taxon>
        <taxon>Pterygota</taxon>
        <taxon>Neoptera</taxon>
        <taxon>Endopterygota</taxon>
        <taxon>Hymenoptera</taxon>
        <taxon>Apocrita</taxon>
        <taxon>Aculeata</taxon>
        <taxon>Apoidea</taxon>
        <taxon>Anthophila</taxon>
        <taxon>Apidae</taxon>
        <taxon>Heterotrigona</taxon>
    </lineage>
</organism>
<dbReference type="GO" id="GO:0005524">
    <property type="term" value="F:ATP binding"/>
    <property type="evidence" value="ECO:0007669"/>
    <property type="project" value="InterPro"/>
</dbReference>
<evidence type="ECO:0000259" key="2">
    <source>
        <dbReference type="PROSITE" id="PS51456"/>
    </source>
</evidence>
<name>A0A6V7HAZ5_9HYME</name>
<proteinExistence type="inferred from homology"/>
<dbReference type="InterPro" id="IPR001609">
    <property type="entry name" value="Myosin_head_motor_dom-like"/>
</dbReference>
<keyword evidence="1" id="KW-0505">Motor protein</keyword>
<dbReference type="SUPFAM" id="SSF52540">
    <property type="entry name" value="P-loop containing nucleoside triphosphate hydrolases"/>
    <property type="match status" value="1"/>
</dbReference>
<comment type="caution">
    <text evidence="1">Lacks conserved residue(s) required for the propagation of feature annotation.</text>
</comment>
<dbReference type="Pfam" id="PF00063">
    <property type="entry name" value="Myosin_head"/>
    <property type="match status" value="1"/>
</dbReference>
<comment type="caution">
    <text evidence="3">The sequence shown here is derived from an EMBL/GenBank/DDBJ whole genome shotgun (WGS) entry which is preliminary data.</text>
</comment>
<keyword evidence="4" id="KW-1185">Reference proteome</keyword>
<evidence type="ECO:0000256" key="1">
    <source>
        <dbReference type="PROSITE-ProRule" id="PRU00782"/>
    </source>
</evidence>
<dbReference type="GO" id="GO:0016459">
    <property type="term" value="C:myosin complex"/>
    <property type="evidence" value="ECO:0007669"/>
    <property type="project" value="UniProtKB-KW"/>
</dbReference>
<dbReference type="GO" id="GO:0003774">
    <property type="term" value="F:cytoskeletal motor activity"/>
    <property type="evidence" value="ECO:0007669"/>
    <property type="project" value="InterPro"/>
</dbReference>
<dbReference type="OrthoDB" id="6108017at2759"/>
<dbReference type="Proteomes" id="UP000752696">
    <property type="component" value="Unassembled WGS sequence"/>
</dbReference>
<dbReference type="AlphaFoldDB" id="A0A6V7HAZ5"/>